<dbReference type="RefSeq" id="WP_013552420.1">
    <property type="nucleotide sequence ID" value="NC_014934.1"/>
</dbReference>
<evidence type="ECO:0000313" key="2">
    <source>
        <dbReference type="Proteomes" id="UP000008634"/>
    </source>
</evidence>
<sequence length="296" mass="34732">MSNEYYEEVQSKSSSSYIQFTPKSLSRTYGVILKFEDEKVKQFQVHFEIEVICMEQLNLKEYKFEIFKKQVYFNQKAPETVIDELAERCGNTVYPLQLKINRIGQALEILNHDDIKTRWKKEKLNLTQCYSGNPYDKMIDSMDKILDNPRETEHILLEHDWFIKLFFAPIYDFNGSLKVDQVFSLPLIPYKLPVKYQIIQSIKNHPTRGGVIQITRKGNCIDTRSENDIKKGNIISITKDKKLTMGTVNLEYLLYKNSPMVDSIVGECTLNFASNNYKKLKIEIYNLKEKLPKPRI</sequence>
<dbReference type="AlphaFoldDB" id="E6XA09"/>
<proteinExistence type="predicted"/>
<dbReference type="HOGENOM" id="CLU_066409_0_0_10"/>
<evidence type="ECO:0000313" key="1">
    <source>
        <dbReference type="EMBL" id="ADV50970.1"/>
    </source>
</evidence>
<gene>
    <name evidence="1" type="ordered locus">Celal_3715</name>
</gene>
<dbReference type="eggNOG" id="COG1388">
    <property type="taxonomic scope" value="Bacteria"/>
</dbReference>
<dbReference type="OrthoDB" id="1246696at2"/>
<dbReference type="KEGG" id="cao:Celal_3715"/>
<protein>
    <submittedName>
        <fullName evidence="1">Uncharacterized protein</fullName>
    </submittedName>
</protein>
<reference evidence="1 2" key="1">
    <citation type="journal article" date="2010" name="Stand. Genomic Sci.">
        <title>Complete genome sequence of Cellulophaga algicola type strain (IC166).</title>
        <authorList>
            <person name="Abt B."/>
            <person name="Lu M."/>
            <person name="Misra M."/>
            <person name="Han C."/>
            <person name="Nolan M."/>
            <person name="Lucas S."/>
            <person name="Hammon N."/>
            <person name="Deshpande S."/>
            <person name="Cheng J.F."/>
            <person name="Tapia R."/>
            <person name="Goodwin L."/>
            <person name="Pitluck S."/>
            <person name="Liolios K."/>
            <person name="Pagani I."/>
            <person name="Ivanova N."/>
            <person name="Mavromatis K."/>
            <person name="Ovchinikova G."/>
            <person name="Pati A."/>
            <person name="Chen A."/>
            <person name="Palaniappan K."/>
            <person name="Land M."/>
            <person name="Hauser L."/>
            <person name="Chang Y.J."/>
            <person name="Jeffries C.D."/>
            <person name="Detter J.C."/>
            <person name="Brambilla E."/>
            <person name="Rohde M."/>
            <person name="Tindall B.J."/>
            <person name="Goker M."/>
            <person name="Woyke T."/>
            <person name="Bristow J."/>
            <person name="Eisen J.A."/>
            <person name="Markowitz V."/>
            <person name="Hugenholtz P."/>
            <person name="Kyrpides N.C."/>
            <person name="Klenk H.P."/>
            <person name="Lapidus A."/>
        </authorList>
    </citation>
    <scope>NUCLEOTIDE SEQUENCE [LARGE SCALE GENOMIC DNA]</scope>
    <source>
        <strain evidence="2">DSM 14237 / IC166 / ACAM 630</strain>
    </source>
</reference>
<dbReference type="Proteomes" id="UP000008634">
    <property type="component" value="Chromosome"/>
</dbReference>
<accession>E6XA09</accession>
<dbReference type="EMBL" id="CP002453">
    <property type="protein sequence ID" value="ADV50970.1"/>
    <property type="molecule type" value="Genomic_DNA"/>
</dbReference>
<keyword evidence="2" id="KW-1185">Reference proteome</keyword>
<organism evidence="1 2">
    <name type="scientific">Cellulophaga algicola (strain DSM 14237 / IC166 / ACAM 630)</name>
    <dbReference type="NCBI Taxonomy" id="688270"/>
    <lineage>
        <taxon>Bacteria</taxon>
        <taxon>Pseudomonadati</taxon>
        <taxon>Bacteroidota</taxon>
        <taxon>Flavobacteriia</taxon>
        <taxon>Flavobacteriales</taxon>
        <taxon>Flavobacteriaceae</taxon>
        <taxon>Cellulophaga</taxon>
    </lineage>
</organism>
<dbReference type="STRING" id="688270.Celal_3715"/>
<name>E6XA09_CELAD</name>